<evidence type="ECO:0000313" key="4">
    <source>
        <dbReference type="EMBL" id="KAK4876930.1"/>
    </source>
</evidence>
<dbReference type="PROSITE" id="PS50192">
    <property type="entry name" value="T_SNARE"/>
    <property type="match status" value="1"/>
</dbReference>
<dbReference type="Gene3D" id="1.20.5.110">
    <property type="match status" value="1"/>
</dbReference>
<dbReference type="Proteomes" id="UP001353858">
    <property type="component" value="Unassembled WGS sequence"/>
</dbReference>
<dbReference type="InterPro" id="IPR045242">
    <property type="entry name" value="Syntaxin"/>
</dbReference>
<evidence type="ECO:0000256" key="2">
    <source>
        <dbReference type="SAM" id="Phobius"/>
    </source>
</evidence>
<keyword evidence="5" id="KW-1185">Reference proteome</keyword>
<dbReference type="GO" id="GO:0031201">
    <property type="term" value="C:SNARE complex"/>
    <property type="evidence" value="ECO:0007669"/>
    <property type="project" value="TreeGrafter"/>
</dbReference>
<feature type="transmembrane region" description="Helical" evidence="2">
    <location>
        <begin position="214"/>
        <end position="232"/>
    </location>
</feature>
<dbReference type="InterPro" id="IPR059001">
    <property type="entry name" value="STX17_N"/>
</dbReference>
<evidence type="ECO:0000313" key="5">
    <source>
        <dbReference type="Proteomes" id="UP001353858"/>
    </source>
</evidence>
<dbReference type="InterPro" id="IPR000727">
    <property type="entry name" value="T_SNARE_dom"/>
</dbReference>
<dbReference type="SMART" id="SM00397">
    <property type="entry name" value="t_SNARE"/>
    <property type="match status" value="1"/>
</dbReference>
<dbReference type="GO" id="GO:0000149">
    <property type="term" value="F:SNARE binding"/>
    <property type="evidence" value="ECO:0007669"/>
    <property type="project" value="TreeGrafter"/>
</dbReference>
<dbReference type="GO" id="GO:0012505">
    <property type="term" value="C:endomembrane system"/>
    <property type="evidence" value="ECO:0007669"/>
    <property type="project" value="TreeGrafter"/>
</dbReference>
<dbReference type="GO" id="GO:0000421">
    <property type="term" value="C:autophagosome membrane"/>
    <property type="evidence" value="ECO:0007669"/>
    <property type="project" value="TreeGrafter"/>
</dbReference>
<evidence type="ECO:0000259" key="3">
    <source>
        <dbReference type="PROSITE" id="PS50192"/>
    </source>
</evidence>
<dbReference type="InterPro" id="IPR010989">
    <property type="entry name" value="SNARE"/>
</dbReference>
<evidence type="ECO:0000256" key="1">
    <source>
        <dbReference type="ARBA" id="ARBA00009063"/>
    </source>
</evidence>
<dbReference type="PANTHER" id="PTHR19957:SF139">
    <property type="entry name" value="SYNTAXIN-17"/>
    <property type="match status" value="1"/>
</dbReference>
<dbReference type="GO" id="GO:0006906">
    <property type="term" value="P:vesicle fusion"/>
    <property type="evidence" value="ECO:0007669"/>
    <property type="project" value="TreeGrafter"/>
</dbReference>
<reference evidence="5" key="1">
    <citation type="submission" date="2023-01" db="EMBL/GenBank/DDBJ databases">
        <title>Key to firefly adult light organ development and bioluminescence: homeobox transcription factors regulate luciferase expression and transportation to peroxisome.</title>
        <authorList>
            <person name="Fu X."/>
        </authorList>
    </citation>
    <scope>NUCLEOTIDE SEQUENCE [LARGE SCALE GENOMIC DNA]</scope>
</reference>
<dbReference type="GO" id="GO:0005886">
    <property type="term" value="C:plasma membrane"/>
    <property type="evidence" value="ECO:0007669"/>
    <property type="project" value="TreeGrafter"/>
</dbReference>
<gene>
    <name evidence="4" type="ORF">RN001_009436</name>
</gene>
<accession>A0AAN7SPX9</accession>
<sequence>MLETEHEKRPYIFIKIPLNKFRDEVIPHHQSQCKTHKNTIEKFISSSNYNELQKEIKQQYPILRQLKNYIYELEALKMQVIETDLERFDSETTFLKKEIYALIQNYLDLETYAANALRNLPDDDLGENISQENCQLLLEGDFLDLQLYDKTKQLERLEALNKDIDDVHHIFGDLHQMLEEQKESVNVAENNVDLAGDNTKKGLKQLIRASKYKVASFPVAGACIGTMIGGPIGSIAGLKIGAIAAIGFGVVGYASGKFIRKKKFERDLGKNEMELVNQVAEPCETKKMQ</sequence>
<keyword evidence="2" id="KW-0472">Membrane</keyword>
<protein>
    <recommendedName>
        <fullName evidence="3">t-SNARE coiled-coil homology domain-containing protein</fullName>
    </recommendedName>
</protein>
<keyword evidence="2" id="KW-0812">Transmembrane</keyword>
<dbReference type="AlphaFoldDB" id="A0AAN7SPX9"/>
<name>A0AAN7SPX9_9COLE</name>
<comment type="caution">
    <text evidence="4">The sequence shown here is derived from an EMBL/GenBank/DDBJ whole genome shotgun (WGS) entry which is preliminary data.</text>
</comment>
<organism evidence="4 5">
    <name type="scientific">Aquatica leii</name>
    <dbReference type="NCBI Taxonomy" id="1421715"/>
    <lineage>
        <taxon>Eukaryota</taxon>
        <taxon>Metazoa</taxon>
        <taxon>Ecdysozoa</taxon>
        <taxon>Arthropoda</taxon>
        <taxon>Hexapoda</taxon>
        <taxon>Insecta</taxon>
        <taxon>Pterygota</taxon>
        <taxon>Neoptera</taxon>
        <taxon>Endopterygota</taxon>
        <taxon>Coleoptera</taxon>
        <taxon>Polyphaga</taxon>
        <taxon>Elateriformia</taxon>
        <taxon>Elateroidea</taxon>
        <taxon>Lampyridae</taxon>
        <taxon>Luciolinae</taxon>
        <taxon>Aquatica</taxon>
    </lineage>
</organism>
<comment type="similarity">
    <text evidence="1">Belongs to the syntaxin family.</text>
</comment>
<dbReference type="GO" id="GO:0006886">
    <property type="term" value="P:intracellular protein transport"/>
    <property type="evidence" value="ECO:0007669"/>
    <property type="project" value="TreeGrafter"/>
</dbReference>
<feature type="domain" description="T-SNARE coiled-coil homology" evidence="3">
    <location>
        <begin position="147"/>
        <end position="209"/>
    </location>
</feature>
<dbReference type="EMBL" id="JARPUR010000004">
    <property type="protein sequence ID" value="KAK4876930.1"/>
    <property type="molecule type" value="Genomic_DNA"/>
</dbReference>
<dbReference type="PANTHER" id="PTHR19957">
    <property type="entry name" value="SYNTAXIN"/>
    <property type="match status" value="1"/>
</dbReference>
<dbReference type="GO" id="GO:0006887">
    <property type="term" value="P:exocytosis"/>
    <property type="evidence" value="ECO:0007669"/>
    <property type="project" value="TreeGrafter"/>
</dbReference>
<proteinExistence type="inferred from homology"/>
<dbReference type="Pfam" id="PF26585">
    <property type="entry name" value="STX17_N"/>
    <property type="match status" value="1"/>
</dbReference>
<dbReference type="SUPFAM" id="SSF47661">
    <property type="entry name" value="t-snare proteins"/>
    <property type="match status" value="1"/>
</dbReference>
<dbReference type="GO" id="GO:0005484">
    <property type="term" value="F:SNAP receptor activity"/>
    <property type="evidence" value="ECO:0007669"/>
    <property type="project" value="TreeGrafter"/>
</dbReference>
<feature type="transmembrane region" description="Helical" evidence="2">
    <location>
        <begin position="238"/>
        <end position="256"/>
    </location>
</feature>
<keyword evidence="2" id="KW-1133">Transmembrane helix</keyword>
<dbReference type="GO" id="GO:0048278">
    <property type="term" value="P:vesicle docking"/>
    <property type="evidence" value="ECO:0007669"/>
    <property type="project" value="TreeGrafter"/>
</dbReference>